<dbReference type="InterPro" id="IPR023186">
    <property type="entry name" value="IUNH"/>
</dbReference>
<reference evidence="5 6" key="1">
    <citation type="submission" date="2020-01" db="EMBL/GenBank/DDBJ databases">
        <authorList>
            <person name="Deng T."/>
        </authorList>
    </citation>
    <scope>NUCLEOTIDE SEQUENCE [LARGE SCALE GENOMIC DNA]</scope>
    <source>
        <strain evidence="5 6">5221</strain>
    </source>
</reference>
<dbReference type="GO" id="GO:0005829">
    <property type="term" value="C:cytosol"/>
    <property type="evidence" value="ECO:0007669"/>
    <property type="project" value="TreeGrafter"/>
</dbReference>
<dbReference type="PANTHER" id="PTHR12304">
    <property type="entry name" value="INOSINE-URIDINE PREFERRING NUCLEOSIDE HYDROLASE"/>
    <property type="match status" value="1"/>
</dbReference>
<evidence type="ECO:0000259" key="4">
    <source>
        <dbReference type="Pfam" id="PF01156"/>
    </source>
</evidence>
<dbReference type="InterPro" id="IPR036452">
    <property type="entry name" value="Ribo_hydro-like"/>
</dbReference>
<evidence type="ECO:0000256" key="3">
    <source>
        <dbReference type="SAM" id="MobiDB-lite"/>
    </source>
</evidence>
<dbReference type="Proteomes" id="UP000469215">
    <property type="component" value="Unassembled WGS sequence"/>
</dbReference>
<protein>
    <submittedName>
        <fullName evidence="5">Nucleoside hydrolase</fullName>
    </submittedName>
</protein>
<keyword evidence="6" id="KW-1185">Reference proteome</keyword>
<comment type="caution">
    <text evidence="5">The sequence shown here is derived from an EMBL/GenBank/DDBJ whole genome shotgun (WGS) entry which is preliminary data.</text>
</comment>
<feature type="region of interest" description="Disordered" evidence="3">
    <location>
        <begin position="332"/>
        <end position="375"/>
    </location>
</feature>
<evidence type="ECO:0000256" key="1">
    <source>
        <dbReference type="ARBA" id="ARBA00022801"/>
    </source>
</evidence>
<evidence type="ECO:0000313" key="5">
    <source>
        <dbReference type="EMBL" id="MYM19105.1"/>
    </source>
</evidence>
<dbReference type="RefSeq" id="WP_160952542.1">
    <property type="nucleotide sequence ID" value="NZ_WWEQ01000010.1"/>
</dbReference>
<dbReference type="InterPro" id="IPR001910">
    <property type="entry name" value="Inosine/uridine_hydrolase_dom"/>
</dbReference>
<dbReference type="PANTHER" id="PTHR12304:SF4">
    <property type="entry name" value="URIDINE NUCLEOSIDASE"/>
    <property type="match status" value="1"/>
</dbReference>
<organism evidence="5 6">
    <name type="scientific">Brevibacterium rongguiense</name>
    <dbReference type="NCBI Taxonomy" id="2695267"/>
    <lineage>
        <taxon>Bacteria</taxon>
        <taxon>Bacillati</taxon>
        <taxon>Actinomycetota</taxon>
        <taxon>Actinomycetes</taxon>
        <taxon>Micrococcales</taxon>
        <taxon>Brevibacteriaceae</taxon>
        <taxon>Brevibacterium</taxon>
    </lineage>
</organism>
<dbReference type="SUPFAM" id="SSF53590">
    <property type="entry name" value="Nucleoside hydrolase"/>
    <property type="match status" value="1"/>
</dbReference>
<dbReference type="Pfam" id="PF01156">
    <property type="entry name" value="IU_nuc_hydro"/>
    <property type="match status" value="1"/>
</dbReference>
<evidence type="ECO:0000313" key="6">
    <source>
        <dbReference type="Proteomes" id="UP000469215"/>
    </source>
</evidence>
<evidence type="ECO:0000256" key="2">
    <source>
        <dbReference type="ARBA" id="ARBA00023295"/>
    </source>
</evidence>
<dbReference type="GO" id="GO:0006152">
    <property type="term" value="P:purine nucleoside catabolic process"/>
    <property type="evidence" value="ECO:0007669"/>
    <property type="project" value="TreeGrafter"/>
</dbReference>
<sequence length="375" mass="37697">MPTTPVILDVDTGIDDALALMLAVRHPALDVRAITCVAGNVDRDQVVRNTLGILSLVGAPDIPVGAGAAAPLVQEPRPADHVHGGDGVGGVALPQDGRTADGRGALELMRAALEAAPAPVTLICLAPLTNLALLLRAHPEAAARIGRIVWMGGAIGAGNATASAEFNAWHDPEAAAVVVGSGIPLLMYGLEPFYQAAVPAGAIDELASSPDPVAAAVGALLRRSQEMGAGEARLPFPDAATLGDAGAVAVAIDESLAACTEAPVAVELRGELTRGRTVVDLREAAVDLHGHAQAPHRAPLRHTTPGAATTVVTGVDGGAVRELFFTTVLGPHAPTLGEAPHGTATAPDTAREPVASASAPAHTSASSTSSERGAR</sequence>
<feature type="domain" description="Inosine/uridine-preferring nucleoside hydrolase" evidence="4">
    <location>
        <begin position="6"/>
        <end position="320"/>
    </location>
</feature>
<keyword evidence="1 5" id="KW-0378">Hydrolase</keyword>
<dbReference type="AlphaFoldDB" id="A0A6N9H597"/>
<name>A0A6N9H597_9MICO</name>
<feature type="compositionally biased region" description="Low complexity" evidence="3">
    <location>
        <begin position="355"/>
        <end position="375"/>
    </location>
</feature>
<dbReference type="GO" id="GO:0008477">
    <property type="term" value="F:purine nucleosidase activity"/>
    <property type="evidence" value="ECO:0007669"/>
    <property type="project" value="TreeGrafter"/>
</dbReference>
<gene>
    <name evidence="5" type="ORF">GSY69_03735</name>
</gene>
<keyword evidence="2" id="KW-0326">Glycosidase</keyword>
<proteinExistence type="predicted"/>
<dbReference type="Gene3D" id="3.90.245.10">
    <property type="entry name" value="Ribonucleoside hydrolase-like"/>
    <property type="match status" value="1"/>
</dbReference>
<accession>A0A6N9H597</accession>
<dbReference type="EMBL" id="WWEQ01000010">
    <property type="protein sequence ID" value="MYM19105.1"/>
    <property type="molecule type" value="Genomic_DNA"/>
</dbReference>